<organism evidence="2 3">
    <name type="scientific">Tardiphaga robiniae</name>
    <dbReference type="NCBI Taxonomy" id="943830"/>
    <lineage>
        <taxon>Bacteria</taxon>
        <taxon>Pseudomonadati</taxon>
        <taxon>Pseudomonadota</taxon>
        <taxon>Alphaproteobacteria</taxon>
        <taxon>Hyphomicrobiales</taxon>
        <taxon>Nitrobacteraceae</taxon>
        <taxon>Tardiphaga</taxon>
    </lineage>
</organism>
<proteinExistence type="predicted"/>
<evidence type="ECO:0000256" key="1">
    <source>
        <dbReference type="SAM" id="SignalP"/>
    </source>
</evidence>
<comment type="caution">
    <text evidence="2">The sequence shown here is derived from an EMBL/GenBank/DDBJ whole genome shotgun (WGS) entry which is preliminary data.</text>
</comment>
<reference evidence="2 3" key="1">
    <citation type="submission" date="2016-03" db="EMBL/GenBank/DDBJ databases">
        <title>Microsymbionts genomes from the relict species Vavilovia formosa (Stev.) Fed.</title>
        <authorList>
            <person name="Kopat V."/>
            <person name="Chirak E."/>
            <person name="Kimeklis A."/>
            <person name="Andronov E."/>
        </authorList>
    </citation>
    <scope>NUCLEOTIDE SEQUENCE [LARGE SCALE GENOMIC DNA]</scope>
    <source>
        <strain evidence="2 3">Vaf07</strain>
    </source>
</reference>
<sequence length="117" mass="12397">MDLRRLLKLFLAIFVTIGLSVAPVVTPAAANGPSATMTDMSAMSGDMPCCPSEQKSKDCQDCPLLAICVLKTAQAGPSVTPPMTVRHAVRTYHSVLNDALTDGVNRPPPDHPPRTSI</sequence>
<accession>A0A161R3H8</accession>
<feature type="signal peptide" evidence="1">
    <location>
        <begin position="1"/>
        <end position="30"/>
    </location>
</feature>
<keyword evidence="3" id="KW-1185">Reference proteome</keyword>
<keyword evidence="1" id="KW-0732">Signal</keyword>
<evidence type="ECO:0000313" key="2">
    <source>
        <dbReference type="EMBL" id="KZD23511.1"/>
    </source>
</evidence>
<name>A0A161R3H8_9BRAD</name>
<dbReference type="STRING" id="943830.A4A58_26770"/>
<feature type="chain" id="PRO_5007826137" evidence="1">
    <location>
        <begin position="31"/>
        <end position="117"/>
    </location>
</feature>
<dbReference type="EMBL" id="LVYV01000010">
    <property type="protein sequence ID" value="KZD23511.1"/>
    <property type="molecule type" value="Genomic_DNA"/>
</dbReference>
<dbReference type="Proteomes" id="UP000076574">
    <property type="component" value="Unassembled WGS sequence"/>
</dbReference>
<dbReference type="AlphaFoldDB" id="A0A161R3H8"/>
<evidence type="ECO:0000313" key="3">
    <source>
        <dbReference type="Proteomes" id="UP000076574"/>
    </source>
</evidence>
<protein>
    <submittedName>
        <fullName evidence="2">Uncharacterized protein</fullName>
    </submittedName>
</protein>
<gene>
    <name evidence="2" type="ORF">A4A58_26770</name>
</gene>